<gene>
    <name evidence="1" type="ORF">E1284_00455</name>
</gene>
<comment type="caution">
    <text evidence="1">The sequence shown here is derived from an EMBL/GenBank/DDBJ whole genome shotgun (WGS) entry which is preliminary data.</text>
</comment>
<dbReference type="SUPFAM" id="SSF102198">
    <property type="entry name" value="Putative cyclase"/>
    <property type="match status" value="1"/>
</dbReference>
<name>A0A4R4PF45_9ACTN</name>
<dbReference type="EMBL" id="SMJW01000001">
    <property type="protein sequence ID" value="TDC20440.1"/>
    <property type="molecule type" value="Genomic_DNA"/>
</dbReference>
<reference evidence="1 2" key="1">
    <citation type="submission" date="2019-03" db="EMBL/GenBank/DDBJ databases">
        <title>Draft genome sequences of novel Actinobacteria.</title>
        <authorList>
            <person name="Sahin N."/>
            <person name="Ay H."/>
            <person name="Saygin H."/>
        </authorList>
    </citation>
    <scope>NUCLEOTIDE SEQUENCE [LARGE SCALE GENOMIC DNA]</scope>
    <source>
        <strain evidence="1 2">DSM 45347</strain>
    </source>
</reference>
<accession>A0A4R4PF45</accession>
<keyword evidence="2" id="KW-1185">Reference proteome</keyword>
<proteinExistence type="predicted"/>
<evidence type="ECO:0000313" key="2">
    <source>
        <dbReference type="Proteomes" id="UP000295431"/>
    </source>
</evidence>
<dbReference type="GO" id="GO:0004061">
    <property type="term" value="F:arylformamidase activity"/>
    <property type="evidence" value="ECO:0007669"/>
    <property type="project" value="InterPro"/>
</dbReference>
<dbReference type="AlphaFoldDB" id="A0A4R4PF45"/>
<dbReference type="GO" id="GO:0019441">
    <property type="term" value="P:L-tryptophan catabolic process to kynurenine"/>
    <property type="evidence" value="ECO:0007669"/>
    <property type="project" value="InterPro"/>
</dbReference>
<evidence type="ECO:0000313" key="1">
    <source>
        <dbReference type="EMBL" id="TDC20440.1"/>
    </source>
</evidence>
<sequence>MVRENNWGRWGEDDERGTLNLLTDDVVLDAARSCRTGKVYRLSLPLARTGVPLAAYRGGPQRLSLLTERDNLLAVAGVPDEDGACEDVLILPSHSVTHIDALCHAYHEGTFYNGFPASEFEPYAGAKRLGIEKLAGFAGRGVLLDLAGFLGVRWLESDHLVGAAELADCAQAQGVEIRAGDVVLLRTGWQDRFLEEVARGETPGHAQPGIGVEAARYLAERDIAALGADNSGIEPIPFPAGQPLAVHIEMLIRRGTPLIENMMLRELAADGCHEFLFVLGALPVPGATGSPVNPIAIG</sequence>
<organism evidence="1 2">
    <name type="scientific">Actinomadura bangladeshensis</name>
    <dbReference type="NCBI Taxonomy" id="453573"/>
    <lineage>
        <taxon>Bacteria</taxon>
        <taxon>Bacillati</taxon>
        <taxon>Actinomycetota</taxon>
        <taxon>Actinomycetes</taxon>
        <taxon>Streptosporangiales</taxon>
        <taxon>Thermomonosporaceae</taxon>
        <taxon>Actinomadura</taxon>
    </lineage>
</organism>
<protein>
    <submittedName>
        <fullName evidence="1">Cyclase family protein</fullName>
    </submittedName>
</protein>
<dbReference type="Proteomes" id="UP000295431">
    <property type="component" value="Unassembled WGS sequence"/>
</dbReference>
<dbReference type="PANTHER" id="PTHR34861:SF10">
    <property type="entry name" value="CYCLASE"/>
    <property type="match status" value="1"/>
</dbReference>
<dbReference type="OrthoDB" id="7067800at2"/>
<dbReference type="Gene3D" id="3.50.30.50">
    <property type="entry name" value="Putative cyclase"/>
    <property type="match status" value="1"/>
</dbReference>
<dbReference type="InterPro" id="IPR007325">
    <property type="entry name" value="KFase/CYL"/>
</dbReference>
<dbReference type="Pfam" id="PF04199">
    <property type="entry name" value="Cyclase"/>
    <property type="match status" value="1"/>
</dbReference>
<dbReference type="InterPro" id="IPR037175">
    <property type="entry name" value="KFase_sf"/>
</dbReference>
<dbReference type="PANTHER" id="PTHR34861">
    <property type="match status" value="1"/>
</dbReference>